<dbReference type="InterPro" id="IPR014721">
    <property type="entry name" value="Ribsml_uS5_D2-typ_fold_subgr"/>
</dbReference>
<comment type="similarity">
    <text evidence="2">Belongs to the diphosphomevalonate decarboxylase family.</text>
</comment>
<dbReference type="EMBL" id="VSWD01000012">
    <property type="protein sequence ID" value="KAK3085385.1"/>
    <property type="molecule type" value="Genomic_DNA"/>
</dbReference>
<dbReference type="Pfam" id="PF18376">
    <property type="entry name" value="MDD_C"/>
    <property type="match status" value="1"/>
</dbReference>
<keyword evidence="7" id="KW-0067">ATP-binding</keyword>
<feature type="domain" description="Diphosphomevalonate decarboxylase-like N-terminal" evidence="19">
    <location>
        <begin position="2"/>
        <end position="31"/>
    </location>
</feature>
<evidence type="ECO:0000259" key="19">
    <source>
        <dbReference type="Pfam" id="PF22700"/>
    </source>
</evidence>
<evidence type="ECO:0000256" key="15">
    <source>
        <dbReference type="ARBA" id="ARBA00032827"/>
    </source>
</evidence>
<dbReference type="Proteomes" id="UP001186944">
    <property type="component" value="Unassembled WGS sequence"/>
</dbReference>
<keyword evidence="9" id="KW-0756">Sterol biosynthesis</keyword>
<keyword evidence="8" id="KW-0752">Steroid biosynthesis</keyword>
<evidence type="ECO:0000313" key="20">
    <source>
        <dbReference type="EMBL" id="KAK3085385.1"/>
    </source>
</evidence>
<evidence type="ECO:0000256" key="13">
    <source>
        <dbReference type="ARBA" id="ARBA00023239"/>
    </source>
</evidence>
<organism evidence="20 21">
    <name type="scientific">Pinctada imbricata</name>
    <name type="common">Atlantic pearl-oyster</name>
    <name type="synonym">Pinctada martensii</name>
    <dbReference type="NCBI Taxonomy" id="66713"/>
    <lineage>
        <taxon>Eukaryota</taxon>
        <taxon>Metazoa</taxon>
        <taxon>Spiralia</taxon>
        <taxon>Lophotrochozoa</taxon>
        <taxon>Mollusca</taxon>
        <taxon>Bivalvia</taxon>
        <taxon>Autobranchia</taxon>
        <taxon>Pteriomorphia</taxon>
        <taxon>Pterioida</taxon>
        <taxon>Pterioidea</taxon>
        <taxon>Pteriidae</taxon>
        <taxon>Pinctada</taxon>
    </lineage>
</organism>
<keyword evidence="5" id="KW-0444">Lipid biosynthesis</keyword>
<keyword evidence="6" id="KW-0547">Nucleotide-binding</keyword>
<evidence type="ECO:0000256" key="14">
    <source>
        <dbReference type="ARBA" id="ARBA00031325"/>
    </source>
</evidence>
<dbReference type="InterPro" id="IPR029765">
    <property type="entry name" value="Mev_diP_decarb"/>
</dbReference>
<dbReference type="GO" id="GO:0005829">
    <property type="term" value="C:cytosol"/>
    <property type="evidence" value="ECO:0007669"/>
    <property type="project" value="InterPro"/>
</dbReference>
<feature type="domain" description="Mvd1 C-terminal" evidence="18">
    <location>
        <begin position="47"/>
        <end position="231"/>
    </location>
</feature>
<evidence type="ECO:0000256" key="6">
    <source>
        <dbReference type="ARBA" id="ARBA00022741"/>
    </source>
</evidence>
<evidence type="ECO:0000256" key="9">
    <source>
        <dbReference type="ARBA" id="ARBA00023011"/>
    </source>
</evidence>
<evidence type="ECO:0000256" key="4">
    <source>
        <dbReference type="ARBA" id="ARBA00019335"/>
    </source>
</evidence>
<comment type="catalytic activity">
    <reaction evidence="16">
        <text>(R)-5-diphosphomevalonate + ATP = isopentenyl diphosphate + ADP + phosphate + CO2</text>
        <dbReference type="Rhea" id="RHEA:23732"/>
        <dbReference type="ChEBI" id="CHEBI:16526"/>
        <dbReference type="ChEBI" id="CHEBI:30616"/>
        <dbReference type="ChEBI" id="CHEBI:43474"/>
        <dbReference type="ChEBI" id="CHEBI:57557"/>
        <dbReference type="ChEBI" id="CHEBI:128769"/>
        <dbReference type="ChEBI" id="CHEBI:456216"/>
        <dbReference type="EC" id="4.1.1.33"/>
    </reaction>
</comment>
<evidence type="ECO:0000313" key="21">
    <source>
        <dbReference type="Proteomes" id="UP001186944"/>
    </source>
</evidence>
<dbReference type="Gene3D" id="3.30.70.890">
    <property type="entry name" value="GHMP kinase, C-terminal domain"/>
    <property type="match status" value="1"/>
</dbReference>
<keyword evidence="12" id="KW-0753">Steroid metabolism</keyword>
<dbReference type="Gene3D" id="3.30.230.10">
    <property type="match status" value="1"/>
</dbReference>
<keyword evidence="13" id="KW-0456">Lyase</keyword>
<dbReference type="GO" id="GO:0005524">
    <property type="term" value="F:ATP binding"/>
    <property type="evidence" value="ECO:0007669"/>
    <property type="project" value="UniProtKB-KW"/>
</dbReference>
<dbReference type="InterPro" id="IPR005935">
    <property type="entry name" value="Mev_decarb"/>
</dbReference>
<comment type="function">
    <text evidence="1">Catalyzes the ATP dependent decarboxylation of (R)-5-diphosphomevalonate to form isopentenyl diphosphate (IPP). Functions in the mevalonate (MVA) pathway leading to isopentenyl diphosphate (IPP), a key precursor for the biosynthesis of isoprenoids and sterol synthesis.</text>
</comment>
<evidence type="ECO:0000256" key="1">
    <source>
        <dbReference type="ARBA" id="ARBA00003812"/>
    </source>
</evidence>
<evidence type="ECO:0000256" key="7">
    <source>
        <dbReference type="ARBA" id="ARBA00022840"/>
    </source>
</evidence>
<keyword evidence="21" id="KW-1185">Reference proteome</keyword>
<name>A0AA88XGZ1_PINIB</name>
<dbReference type="AlphaFoldDB" id="A0AA88XGZ1"/>
<evidence type="ECO:0000256" key="17">
    <source>
        <dbReference type="SAM" id="MobiDB-lite"/>
    </source>
</evidence>
<evidence type="ECO:0000256" key="10">
    <source>
        <dbReference type="ARBA" id="ARBA00023098"/>
    </source>
</evidence>
<gene>
    <name evidence="20" type="ORF">FSP39_002567</name>
</gene>
<evidence type="ECO:0000256" key="5">
    <source>
        <dbReference type="ARBA" id="ARBA00022516"/>
    </source>
</evidence>
<dbReference type="InterPro" id="IPR041431">
    <property type="entry name" value="Mvd1_C"/>
</dbReference>
<evidence type="ECO:0000256" key="2">
    <source>
        <dbReference type="ARBA" id="ARBA00008831"/>
    </source>
</evidence>
<comment type="caution">
    <text evidence="20">The sequence shown here is derived from an EMBL/GenBank/DDBJ whole genome shotgun (WGS) entry which is preliminary data.</text>
</comment>
<evidence type="ECO:0000256" key="12">
    <source>
        <dbReference type="ARBA" id="ARBA00023221"/>
    </source>
</evidence>
<proteinExistence type="inferred from homology"/>
<dbReference type="Pfam" id="PF22700">
    <property type="entry name" value="MVD-like_N"/>
    <property type="match status" value="1"/>
</dbReference>
<sequence>MTRLGSGSACRSMFGGFVVWDKGCHDNGVDSVSHQIRPESHWPDLRVLILVVSDQTKHTSSTDGMQSSVETSSLLHQRLQTVPQKEEKITQAIIDRDFQTFAEITMKDSNQFHAVCLDTYPPISYLTDVSRQIIQLIHMYNKYHSCNKAAYTFDAGPNACIYLLEEAVPELLQLITHFFGSDEKVNGTFVQGIDAPFTDSQVDVSQFPLQQNKGAVKYIIYTKPGPGPQILTDPTDSLISTDGQPANDPR</sequence>
<evidence type="ECO:0000256" key="3">
    <source>
        <dbReference type="ARBA" id="ARBA00012296"/>
    </source>
</evidence>
<dbReference type="PIRSF" id="PIRSF015950">
    <property type="entry name" value="Mev_P_decrbx"/>
    <property type="match status" value="1"/>
</dbReference>
<dbReference type="EC" id="4.1.1.33" evidence="3"/>
<dbReference type="SUPFAM" id="SSF55060">
    <property type="entry name" value="GHMP Kinase, C-terminal domain"/>
    <property type="match status" value="1"/>
</dbReference>
<reference evidence="20" key="1">
    <citation type="submission" date="2019-08" db="EMBL/GenBank/DDBJ databases">
        <title>The improved chromosome-level genome for the pearl oyster Pinctada fucata martensii using PacBio sequencing and Hi-C.</title>
        <authorList>
            <person name="Zheng Z."/>
        </authorList>
    </citation>
    <scope>NUCLEOTIDE SEQUENCE</scope>
    <source>
        <strain evidence="20">ZZ-2019</strain>
        <tissue evidence="20">Adductor muscle</tissue>
    </source>
</reference>
<feature type="region of interest" description="Disordered" evidence="17">
    <location>
        <begin position="227"/>
        <end position="250"/>
    </location>
</feature>
<dbReference type="InterPro" id="IPR036554">
    <property type="entry name" value="GHMP_kinase_C_sf"/>
</dbReference>
<dbReference type="InterPro" id="IPR053859">
    <property type="entry name" value="MVD-like_N"/>
</dbReference>
<dbReference type="NCBIfam" id="TIGR01240">
    <property type="entry name" value="mevDPdecarb"/>
    <property type="match status" value="1"/>
</dbReference>
<evidence type="ECO:0000259" key="18">
    <source>
        <dbReference type="Pfam" id="PF18376"/>
    </source>
</evidence>
<protein>
    <recommendedName>
        <fullName evidence="4">Diphosphomevalonate decarboxylase</fullName>
        <ecNumber evidence="3">4.1.1.33</ecNumber>
    </recommendedName>
    <alternativeName>
        <fullName evidence="14">Mevalonate (diphospho)decarboxylase</fullName>
    </alternativeName>
    <alternativeName>
        <fullName evidence="15">Mevalonate pyrophosphate decarboxylase</fullName>
    </alternativeName>
</protein>
<dbReference type="GO" id="GO:0004163">
    <property type="term" value="F:diphosphomevalonate decarboxylase activity"/>
    <property type="evidence" value="ECO:0007669"/>
    <property type="project" value="UniProtKB-EC"/>
</dbReference>
<keyword evidence="10" id="KW-0443">Lipid metabolism</keyword>
<evidence type="ECO:0000256" key="8">
    <source>
        <dbReference type="ARBA" id="ARBA00022955"/>
    </source>
</evidence>
<dbReference type="PANTHER" id="PTHR10977">
    <property type="entry name" value="DIPHOSPHOMEVALONATE DECARBOXYLASE"/>
    <property type="match status" value="1"/>
</dbReference>
<feature type="compositionally biased region" description="Polar residues" evidence="17">
    <location>
        <begin position="232"/>
        <end position="244"/>
    </location>
</feature>
<evidence type="ECO:0000256" key="16">
    <source>
        <dbReference type="ARBA" id="ARBA00048154"/>
    </source>
</evidence>
<accession>A0AA88XGZ1</accession>
<evidence type="ECO:0000256" key="11">
    <source>
        <dbReference type="ARBA" id="ARBA00023166"/>
    </source>
</evidence>
<dbReference type="PANTHER" id="PTHR10977:SF3">
    <property type="entry name" value="DIPHOSPHOMEVALONATE DECARBOXYLASE"/>
    <property type="match status" value="1"/>
</dbReference>
<dbReference type="GO" id="GO:0019287">
    <property type="term" value="P:isopentenyl diphosphate biosynthetic process, mevalonate pathway"/>
    <property type="evidence" value="ECO:0007669"/>
    <property type="project" value="InterPro"/>
</dbReference>
<keyword evidence="11" id="KW-1207">Sterol metabolism</keyword>
<dbReference type="GO" id="GO:0016126">
    <property type="term" value="P:sterol biosynthetic process"/>
    <property type="evidence" value="ECO:0007669"/>
    <property type="project" value="UniProtKB-KW"/>
</dbReference>
<dbReference type="FunFam" id="3.30.70.890:FF:000005">
    <property type="entry name" value="Diphosphomevalonate decarboxylase"/>
    <property type="match status" value="1"/>
</dbReference>